<organism evidence="3 4">
    <name type="scientific">Funneliformis caledonium</name>
    <dbReference type="NCBI Taxonomy" id="1117310"/>
    <lineage>
        <taxon>Eukaryota</taxon>
        <taxon>Fungi</taxon>
        <taxon>Fungi incertae sedis</taxon>
        <taxon>Mucoromycota</taxon>
        <taxon>Glomeromycotina</taxon>
        <taxon>Glomeromycetes</taxon>
        <taxon>Glomerales</taxon>
        <taxon>Glomeraceae</taxon>
        <taxon>Funneliformis</taxon>
    </lineage>
</organism>
<feature type="region of interest" description="Disordered" evidence="1">
    <location>
        <begin position="329"/>
        <end position="366"/>
    </location>
</feature>
<dbReference type="AlphaFoldDB" id="A0A9N9G8R7"/>
<evidence type="ECO:0000256" key="1">
    <source>
        <dbReference type="SAM" id="MobiDB-lite"/>
    </source>
</evidence>
<proteinExistence type="predicted"/>
<sequence length="436" mass="49261">MFSSNSHRRSIQSGRETLRNDPLNLLRILKRQDVTDETGKDETRGISETISSHNLSIPEFKFITQETTENSSSDSGGSVKNGDIIRQGLIGFGIVLTGIIAITMIIGVIAYIYRERLIRKRRSQINSQSQKVRIIQRKNSNRYRSIINLYTDNFKNFNGNENELETSDMTNTDNSKRMITSNIPSKVIRNKSLDFSDMPNTPEKSMKSPKIQSPVTNIVHPISSPIAFPSASIFSNERASSLANNIAKSNVFQATRPAPPIPVKTKQQKNVQRTFQIHSNKTFAQSPEVDLIHQMPTSSPYYIKGVPPEDSQYTNTKSNYLQVPSNMTSVDSRQDNYVQTSPPSQTSLIRSFPSPPPSLPTRYSDNKDIYDDYYPSTESAKSSIYILDGPTNLSEMLITLFQQLNNCFESHKNSKQSTPDEDLNHVTTLKDFDEKR</sequence>
<comment type="caution">
    <text evidence="3">The sequence shown here is derived from an EMBL/GenBank/DDBJ whole genome shotgun (WGS) entry which is preliminary data.</text>
</comment>
<feature type="compositionally biased region" description="Basic and acidic residues" evidence="1">
    <location>
        <begin position="422"/>
        <end position="436"/>
    </location>
</feature>
<keyword evidence="4" id="KW-1185">Reference proteome</keyword>
<gene>
    <name evidence="3" type="ORF">FCALED_LOCUS8185</name>
</gene>
<dbReference type="Proteomes" id="UP000789570">
    <property type="component" value="Unassembled WGS sequence"/>
</dbReference>
<keyword evidence="2" id="KW-1133">Transmembrane helix</keyword>
<keyword evidence="2" id="KW-0812">Transmembrane</keyword>
<evidence type="ECO:0000256" key="2">
    <source>
        <dbReference type="SAM" id="Phobius"/>
    </source>
</evidence>
<evidence type="ECO:0000313" key="4">
    <source>
        <dbReference type="Proteomes" id="UP000789570"/>
    </source>
</evidence>
<dbReference type="OrthoDB" id="10510487at2759"/>
<feature type="compositionally biased region" description="Polar residues" evidence="1">
    <location>
        <begin position="329"/>
        <end position="349"/>
    </location>
</feature>
<name>A0A9N9G8R7_9GLOM</name>
<feature type="region of interest" description="Disordered" evidence="1">
    <location>
        <begin position="411"/>
        <end position="436"/>
    </location>
</feature>
<accession>A0A9N9G8R7</accession>
<protein>
    <submittedName>
        <fullName evidence="3">15877_t:CDS:1</fullName>
    </submittedName>
</protein>
<feature type="transmembrane region" description="Helical" evidence="2">
    <location>
        <begin position="89"/>
        <end position="113"/>
    </location>
</feature>
<evidence type="ECO:0000313" key="3">
    <source>
        <dbReference type="EMBL" id="CAG8592868.1"/>
    </source>
</evidence>
<keyword evidence="2" id="KW-0472">Membrane</keyword>
<dbReference type="EMBL" id="CAJVPQ010002328">
    <property type="protein sequence ID" value="CAG8592868.1"/>
    <property type="molecule type" value="Genomic_DNA"/>
</dbReference>
<reference evidence="3" key="1">
    <citation type="submission" date="2021-06" db="EMBL/GenBank/DDBJ databases">
        <authorList>
            <person name="Kallberg Y."/>
            <person name="Tangrot J."/>
            <person name="Rosling A."/>
        </authorList>
    </citation>
    <scope>NUCLEOTIDE SEQUENCE</scope>
    <source>
        <strain evidence="3">UK204</strain>
    </source>
</reference>